<keyword evidence="3" id="KW-1185">Reference proteome</keyword>
<evidence type="ECO:0008006" key="4">
    <source>
        <dbReference type="Google" id="ProtNLM"/>
    </source>
</evidence>
<dbReference type="RefSeq" id="WP_171089343.1">
    <property type="nucleotide sequence ID" value="NZ_CP053069.1"/>
</dbReference>
<evidence type="ECO:0000313" key="3">
    <source>
        <dbReference type="Proteomes" id="UP000501534"/>
    </source>
</evidence>
<evidence type="ECO:0000256" key="1">
    <source>
        <dbReference type="SAM" id="SignalP"/>
    </source>
</evidence>
<feature type="chain" id="PRO_5027089570" description="Big-1 domain-containing protein" evidence="1">
    <location>
        <begin position="23"/>
        <end position="501"/>
    </location>
</feature>
<dbReference type="Gene3D" id="2.60.40.10">
    <property type="entry name" value="Immunoglobulins"/>
    <property type="match status" value="1"/>
</dbReference>
<accession>A0A6M4GV74</accession>
<name>A0A6M4GV74_9PROT</name>
<feature type="signal peptide" evidence="1">
    <location>
        <begin position="1"/>
        <end position="22"/>
    </location>
</feature>
<dbReference type="KEGG" id="uru:DSM104443_00596"/>
<dbReference type="EMBL" id="CP053069">
    <property type="protein sequence ID" value="QJR09547.1"/>
    <property type="molecule type" value="Genomic_DNA"/>
</dbReference>
<keyword evidence="1" id="KW-0732">Signal</keyword>
<dbReference type="InterPro" id="IPR013783">
    <property type="entry name" value="Ig-like_fold"/>
</dbReference>
<gene>
    <name evidence="2" type="ORF">DSM104443_00596</name>
</gene>
<evidence type="ECO:0000313" key="2">
    <source>
        <dbReference type="EMBL" id="QJR09547.1"/>
    </source>
</evidence>
<dbReference type="Proteomes" id="UP000501534">
    <property type="component" value="Chromosome"/>
</dbReference>
<organism evidence="2 3">
    <name type="scientific">Usitatibacter rugosus</name>
    <dbReference type="NCBI Taxonomy" id="2732067"/>
    <lineage>
        <taxon>Bacteria</taxon>
        <taxon>Pseudomonadati</taxon>
        <taxon>Pseudomonadota</taxon>
        <taxon>Betaproteobacteria</taxon>
        <taxon>Nitrosomonadales</taxon>
        <taxon>Usitatibacteraceae</taxon>
        <taxon>Usitatibacter</taxon>
    </lineage>
</organism>
<dbReference type="AlphaFoldDB" id="A0A6M4GV74"/>
<proteinExistence type="predicted"/>
<sequence>MAIRLCNIVAFLACFAASQAFAGITLLSPTPQRAKLGETFAPLQVRVTDDAGNPMVDAAVRYSVPTPPFGGVDTTSNAGCIIDAGKLCTTRTDAQGIASTHPLTAAQARTQPNTIRFGLEGGNYQATAELFVDPAIPPMTITVASGANQSTAVGTAFPQPFVVRVLSASGSPVAGARVTFTGTVSGVVNSATLDFNGELNTTVTTDANGLASAFARVVRGIGPGIVRAQVTDTNANIVLTVDIPYTSTTFDGRSDLDLENMWWSGFAENGWGLSIAQRSDRLFPVLYVYDDNGNPTWRVIEEGGWGGGARYEFYIAAQFKPKGSPYYAYDTSRFVIGDRGPATTIQFHSPIAANLSFLMDQNFPPRPTNKNITPMDFGADVPNRMPGIGGMWWGGPSQAGWGISLMEQPGGVFAVWFTYDANGDPTWFVMPTGTWENDTTYSGTLFKTHSSPWFAVPYDSSKFQITSVGTFRYRFANVNNATFEWTAEGHSGSMPLVRIEF</sequence>
<protein>
    <recommendedName>
        <fullName evidence="4">Big-1 domain-containing protein</fullName>
    </recommendedName>
</protein>
<reference evidence="2 3" key="1">
    <citation type="submission" date="2020-04" db="EMBL/GenBank/DDBJ databases">
        <title>Usitatibacter rugosus gen. nov., sp. nov. and Usitatibacter palustris sp. nov., novel members of Usitatibacteraceae fam. nov. within the order Nitrosomonadales isolated from soil.</title>
        <authorList>
            <person name="Huber K.J."/>
            <person name="Neumann-Schaal M."/>
            <person name="Geppert A."/>
            <person name="Luckner M."/>
            <person name="Wanner G."/>
            <person name="Overmann J."/>
        </authorList>
    </citation>
    <scope>NUCLEOTIDE SEQUENCE [LARGE SCALE GENOMIC DNA]</scope>
    <source>
        <strain evidence="2 3">0125_3</strain>
    </source>
</reference>